<dbReference type="AlphaFoldDB" id="A0A0G0X8J4"/>
<protein>
    <recommendedName>
        <fullName evidence="4">YtxH domain-containing protein</fullName>
    </recommendedName>
</protein>
<evidence type="ECO:0000313" key="2">
    <source>
        <dbReference type="EMBL" id="KKS21230.1"/>
    </source>
</evidence>
<accession>A0A0G0X8J4</accession>
<evidence type="ECO:0000313" key="3">
    <source>
        <dbReference type="Proteomes" id="UP000034507"/>
    </source>
</evidence>
<sequence>MNNNNNANKSLLSALFGAAIGAAAVYLSDRKNREKVKTKWEELKDQGSEKIEEIKDKVDKTKNKAEEELDEMKRGIAR</sequence>
<organism evidence="2 3">
    <name type="scientific">candidate division WWE3 bacterium GW2011_GWC1_41_7</name>
    <dbReference type="NCBI Taxonomy" id="1619119"/>
    <lineage>
        <taxon>Bacteria</taxon>
        <taxon>Katanobacteria</taxon>
    </lineage>
</organism>
<reference evidence="2 3" key="1">
    <citation type="journal article" date="2015" name="Nature">
        <title>rRNA introns, odd ribosomes, and small enigmatic genomes across a large radiation of phyla.</title>
        <authorList>
            <person name="Brown C.T."/>
            <person name="Hug L.A."/>
            <person name="Thomas B.C."/>
            <person name="Sharon I."/>
            <person name="Castelle C.J."/>
            <person name="Singh A."/>
            <person name="Wilkins M.J."/>
            <person name="Williams K.H."/>
            <person name="Banfield J.F."/>
        </authorList>
    </citation>
    <scope>NUCLEOTIDE SEQUENCE [LARGE SCALE GENOMIC DNA]</scope>
</reference>
<keyword evidence="1" id="KW-0175">Coiled coil</keyword>
<proteinExistence type="predicted"/>
<gene>
    <name evidence="2" type="ORF">UU77_C0006G0017</name>
</gene>
<evidence type="ECO:0000256" key="1">
    <source>
        <dbReference type="SAM" id="Coils"/>
    </source>
</evidence>
<dbReference type="EMBL" id="LCBX01000006">
    <property type="protein sequence ID" value="KKS21230.1"/>
    <property type="molecule type" value="Genomic_DNA"/>
</dbReference>
<comment type="caution">
    <text evidence="2">The sequence shown here is derived from an EMBL/GenBank/DDBJ whole genome shotgun (WGS) entry which is preliminary data.</text>
</comment>
<name>A0A0G0X8J4_UNCKA</name>
<dbReference type="Proteomes" id="UP000034507">
    <property type="component" value="Unassembled WGS sequence"/>
</dbReference>
<dbReference type="InterPro" id="IPR024623">
    <property type="entry name" value="YtxH"/>
</dbReference>
<dbReference type="Pfam" id="PF12732">
    <property type="entry name" value="YtxH"/>
    <property type="match status" value="1"/>
</dbReference>
<feature type="coiled-coil region" evidence="1">
    <location>
        <begin position="37"/>
        <end position="75"/>
    </location>
</feature>
<evidence type="ECO:0008006" key="4">
    <source>
        <dbReference type="Google" id="ProtNLM"/>
    </source>
</evidence>